<accession>A0ABU3WHH6</accession>
<evidence type="ECO:0000256" key="1">
    <source>
        <dbReference type="ARBA" id="ARBA00007583"/>
    </source>
</evidence>
<proteinExistence type="inferred from homology"/>
<sequence>MGNRGEMVQPVDIVIAWVDGNDQDLKRKRHQFLTGEDPSDAVSDTRFASNDEIYFNIASILKYVPFCRNIYVVTDQQSPAFIDEFAEQGLCAADKIRVVDHQEIFAGYAQYLPTFNTRSIESMLWNIQGLSDYFIYLNDDFFFNAPAKVEDFLENHKIVTYGHWQSNFALKLKLKYRQFLQRQTGKPVQPKHMIAQMLSADVLGMNRFFEIHHYPHIIDRNILKDYLLAHPERLETQIKFRFRSVEQINPVTLMNHLKIQADQAVLKADLDLAYLKNEASVQQFIQATENENILYGCIQSLDQLQPEPAAQIRQAMINKLGDFLPASVLSFDAAGNHA</sequence>
<comment type="similarity">
    <text evidence="1">Belongs to the stealth family.</text>
</comment>
<organism evidence="6 7">
    <name type="scientific">Acinetobacter chinensis</name>
    <dbReference type="NCBI Taxonomy" id="2004650"/>
    <lineage>
        <taxon>Bacteria</taxon>
        <taxon>Pseudomonadati</taxon>
        <taxon>Pseudomonadota</taxon>
        <taxon>Gammaproteobacteria</taxon>
        <taxon>Moraxellales</taxon>
        <taxon>Moraxellaceae</taxon>
        <taxon>Acinetobacter</taxon>
    </lineage>
</organism>
<keyword evidence="2" id="KW-0808">Transferase</keyword>
<evidence type="ECO:0000259" key="5">
    <source>
        <dbReference type="Pfam" id="PF17101"/>
    </source>
</evidence>
<comment type="caution">
    <text evidence="6">The sequence shown here is derived from an EMBL/GenBank/DDBJ whole genome shotgun (WGS) entry which is preliminary data.</text>
</comment>
<dbReference type="InterPro" id="IPR021520">
    <property type="entry name" value="Stealth_CR2"/>
</dbReference>
<gene>
    <name evidence="6" type="ORF">QR674_12770</name>
</gene>
<evidence type="ECO:0000259" key="4">
    <source>
        <dbReference type="Pfam" id="PF11380"/>
    </source>
</evidence>
<dbReference type="PANTHER" id="PTHR24045">
    <property type="match status" value="1"/>
</dbReference>
<reference evidence="6 7" key="1">
    <citation type="submission" date="2023-06" db="EMBL/GenBank/DDBJ databases">
        <title>Genomic Analysis of Acinetobacter Strains Recovered from South Australian Aquatic Samples provides Insights into the Circulation of Antibiotic Resistance determinants in the Environment.</title>
        <authorList>
            <person name="Tobin L."/>
            <person name="Jarocki V.M."/>
            <person name="Kenyon J."/>
            <person name="Drigo B."/>
            <person name="Donner E."/>
            <person name="Djordjevic S.P."/>
            <person name="Hamidian M."/>
        </authorList>
    </citation>
    <scope>NUCLEOTIDE SEQUENCE [LARGE SCALE GENOMIC DNA]</scope>
    <source>
        <strain evidence="6 7">SAAc652</strain>
    </source>
</reference>
<dbReference type="EMBL" id="JASVDY010000004">
    <property type="protein sequence ID" value="MDV2469854.1"/>
    <property type="molecule type" value="Genomic_DNA"/>
</dbReference>
<evidence type="ECO:0000256" key="3">
    <source>
        <dbReference type="ARBA" id="ARBA00023169"/>
    </source>
</evidence>
<dbReference type="Pfam" id="PF11380">
    <property type="entry name" value="Stealth_CR2"/>
    <property type="match status" value="1"/>
</dbReference>
<evidence type="ECO:0000313" key="7">
    <source>
        <dbReference type="Proteomes" id="UP001278188"/>
    </source>
</evidence>
<feature type="domain" description="Stealth protein CR1 conserved region 1" evidence="5">
    <location>
        <begin position="10"/>
        <end position="35"/>
    </location>
</feature>
<keyword evidence="3" id="KW-0270">Exopolysaccharide synthesis</keyword>
<dbReference type="Proteomes" id="UP001278188">
    <property type="component" value="Unassembled WGS sequence"/>
</dbReference>
<dbReference type="Pfam" id="PF17101">
    <property type="entry name" value="Stealth_CR1"/>
    <property type="match status" value="1"/>
</dbReference>
<name>A0ABU3WHH6_9GAMM</name>
<dbReference type="InterPro" id="IPR047141">
    <property type="entry name" value="Stealth"/>
</dbReference>
<feature type="domain" description="Stealth protein CR2 conserved region 2" evidence="4">
    <location>
        <begin position="46"/>
        <end position="157"/>
    </location>
</feature>
<protein>
    <submittedName>
        <fullName evidence="6">Stealth CR1 domain-containing protein</fullName>
    </submittedName>
</protein>
<dbReference type="PANTHER" id="PTHR24045:SF0">
    <property type="entry name" value="N-ACETYLGLUCOSAMINE-1-PHOSPHOTRANSFERASE SUBUNITS ALPHA_BETA"/>
    <property type="match status" value="1"/>
</dbReference>
<dbReference type="InterPro" id="IPR031358">
    <property type="entry name" value="Stealth_CR1"/>
</dbReference>
<evidence type="ECO:0000313" key="6">
    <source>
        <dbReference type="EMBL" id="MDV2469854.1"/>
    </source>
</evidence>
<keyword evidence="7" id="KW-1185">Reference proteome</keyword>
<evidence type="ECO:0000256" key="2">
    <source>
        <dbReference type="ARBA" id="ARBA00022679"/>
    </source>
</evidence>